<protein>
    <recommendedName>
        <fullName evidence="12">Gonadoliberin</fullName>
    </recommendedName>
</protein>
<evidence type="ECO:0000256" key="2">
    <source>
        <dbReference type="ARBA" id="ARBA00004613"/>
    </source>
</evidence>
<keyword evidence="6" id="KW-0372">Hormone</keyword>
<keyword evidence="4" id="KW-0964">Secreted</keyword>
<comment type="function">
    <text evidence="1">Stimulates the secretion of gonadotropins; it stimulates the secretion of both luteinizing and follicle-stimulating hormones.</text>
</comment>
<reference evidence="10" key="1">
    <citation type="submission" date="2023-04" db="EMBL/GenBank/DDBJ databases">
        <authorList>
            <consortium name="ELIXIR-Norway"/>
        </authorList>
    </citation>
    <scope>NUCLEOTIDE SEQUENCE [LARGE SCALE GENOMIC DNA]</scope>
</reference>
<comment type="similarity">
    <text evidence="3">Belongs to the GnRH family.</text>
</comment>
<evidence type="ECO:0000256" key="4">
    <source>
        <dbReference type="ARBA" id="ARBA00022525"/>
    </source>
</evidence>
<keyword evidence="7" id="KW-0732">Signal</keyword>
<evidence type="ECO:0000256" key="7">
    <source>
        <dbReference type="ARBA" id="ARBA00022729"/>
    </source>
</evidence>
<dbReference type="PROSITE" id="PS00473">
    <property type="entry name" value="GNRH"/>
    <property type="match status" value="1"/>
</dbReference>
<evidence type="ECO:0000256" key="8">
    <source>
        <dbReference type="ARBA" id="ARBA00022815"/>
    </source>
</evidence>
<evidence type="ECO:0000256" key="1">
    <source>
        <dbReference type="ARBA" id="ARBA00004093"/>
    </source>
</evidence>
<evidence type="ECO:0000256" key="3">
    <source>
        <dbReference type="ARBA" id="ARBA00010968"/>
    </source>
</evidence>
<dbReference type="InterPro" id="IPR002012">
    <property type="entry name" value="GnRH"/>
</dbReference>
<dbReference type="PANTHER" id="PTHR10522:SF6">
    <property type="entry name" value="PROGONADOLIBERIN-2"/>
    <property type="match status" value="1"/>
</dbReference>
<dbReference type="EMBL" id="OX459947">
    <property type="protein sequence ID" value="CAI9154242.1"/>
    <property type="molecule type" value="Genomic_DNA"/>
</dbReference>
<name>A0ABN8Y0Y1_RANTA</name>
<dbReference type="PANTHER" id="PTHR10522">
    <property type="entry name" value="GONADOLIBERIN"/>
    <property type="match status" value="1"/>
</dbReference>
<evidence type="ECO:0000256" key="6">
    <source>
        <dbReference type="ARBA" id="ARBA00022702"/>
    </source>
</evidence>
<evidence type="ECO:0000313" key="11">
    <source>
        <dbReference type="Proteomes" id="UP001176941"/>
    </source>
</evidence>
<evidence type="ECO:0000256" key="5">
    <source>
        <dbReference type="ARBA" id="ARBA00022685"/>
    </source>
</evidence>
<dbReference type="InterPro" id="IPR019792">
    <property type="entry name" value="Gonadoliberin"/>
</dbReference>
<gene>
    <name evidence="10" type="ORF">MRATA1EN1_LOCUS3204</name>
</gene>
<comment type="subcellular location">
    <subcellularLocation>
        <location evidence="2">Secreted</location>
    </subcellularLocation>
</comment>
<dbReference type="Proteomes" id="UP001176941">
    <property type="component" value="Chromosome 11"/>
</dbReference>
<keyword evidence="11" id="KW-1185">Reference proteome</keyword>
<keyword evidence="8" id="KW-0027">Amidation</keyword>
<evidence type="ECO:0000313" key="10">
    <source>
        <dbReference type="EMBL" id="CAI9154242.1"/>
    </source>
</evidence>
<feature type="compositionally biased region" description="Pro residues" evidence="9">
    <location>
        <begin position="72"/>
        <end position="81"/>
    </location>
</feature>
<keyword evidence="5" id="KW-0165">Cleavage on pair of basic residues</keyword>
<evidence type="ECO:0000256" key="9">
    <source>
        <dbReference type="SAM" id="MobiDB-lite"/>
    </source>
</evidence>
<proteinExistence type="inferred from homology"/>
<feature type="region of interest" description="Disordered" evidence="9">
    <location>
        <begin position="47"/>
        <end position="102"/>
    </location>
</feature>
<evidence type="ECO:0008006" key="12">
    <source>
        <dbReference type="Google" id="ProtNLM"/>
    </source>
</evidence>
<accession>A0ABN8Y0Y1</accession>
<sequence>MEKQKEHGMSAGIRGATTDHLKACMSPAMASFGLGLLLLLLLTTHPGPSKAQHWSHVWYPGGKRASSSPQDPQHPPGPPAQSPGQIAHTLPSDALASPEDSVPLKKRTMTQWLLHRKQHLVQTLLTGLRAPRHAALQ</sequence>
<organism evidence="10 11">
    <name type="scientific">Rangifer tarandus platyrhynchus</name>
    <name type="common">Svalbard reindeer</name>
    <dbReference type="NCBI Taxonomy" id="3082113"/>
    <lineage>
        <taxon>Eukaryota</taxon>
        <taxon>Metazoa</taxon>
        <taxon>Chordata</taxon>
        <taxon>Craniata</taxon>
        <taxon>Vertebrata</taxon>
        <taxon>Euteleostomi</taxon>
        <taxon>Mammalia</taxon>
        <taxon>Eutheria</taxon>
        <taxon>Laurasiatheria</taxon>
        <taxon>Artiodactyla</taxon>
        <taxon>Ruminantia</taxon>
        <taxon>Pecora</taxon>
        <taxon>Cervidae</taxon>
        <taxon>Odocoileinae</taxon>
        <taxon>Rangifer</taxon>
    </lineage>
</organism>